<dbReference type="KEGG" id="pbro:HOP40_00615"/>
<keyword evidence="3" id="KW-1185">Reference proteome</keyword>
<dbReference type="AlphaFoldDB" id="A0A6M6JDG2"/>
<evidence type="ECO:0000313" key="3">
    <source>
        <dbReference type="Proteomes" id="UP000505377"/>
    </source>
</evidence>
<proteinExistence type="predicted"/>
<dbReference type="Proteomes" id="UP000505377">
    <property type="component" value="Chromosome"/>
</dbReference>
<dbReference type="EMBL" id="CP053564">
    <property type="protein sequence ID" value="QJY44521.1"/>
    <property type="molecule type" value="Genomic_DNA"/>
</dbReference>
<dbReference type="InterPro" id="IPR037401">
    <property type="entry name" value="SnoaL-like"/>
</dbReference>
<dbReference type="SUPFAM" id="SSF54427">
    <property type="entry name" value="NTF2-like"/>
    <property type="match status" value="1"/>
</dbReference>
<accession>A0A6M6JDG2</accession>
<dbReference type="Pfam" id="PF12680">
    <property type="entry name" value="SnoaL_2"/>
    <property type="match status" value="1"/>
</dbReference>
<name>A0A6M6JDG2_9PSEU</name>
<feature type="domain" description="SnoaL-like" evidence="1">
    <location>
        <begin position="11"/>
        <end position="110"/>
    </location>
</feature>
<dbReference type="InterPro" id="IPR032710">
    <property type="entry name" value="NTF2-like_dom_sf"/>
</dbReference>
<gene>
    <name evidence="2" type="ORF">HOP40_00615</name>
</gene>
<organism evidence="2 3">
    <name type="scientific">Pseudonocardia broussonetiae</name>
    <dbReference type="NCBI Taxonomy" id="2736640"/>
    <lineage>
        <taxon>Bacteria</taxon>
        <taxon>Bacillati</taxon>
        <taxon>Actinomycetota</taxon>
        <taxon>Actinomycetes</taxon>
        <taxon>Pseudonocardiales</taxon>
        <taxon>Pseudonocardiaceae</taxon>
        <taxon>Pseudonocardia</taxon>
    </lineage>
</organism>
<sequence length="119" mass="12529">MTGIADIVLADLLEVFGERDPERRRAAVARLCAEDVEFADAEGTLTGRDALVAKAQQILDGAPGFVFTPEGDVRVVQDLGYLAWGFGPEGAPPVVRGADIVIVRDGLITSIHTLLDGAA</sequence>
<evidence type="ECO:0000259" key="1">
    <source>
        <dbReference type="Pfam" id="PF12680"/>
    </source>
</evidence>
<reference evidence="2 3" key="1">
    <citation type="submission" date="2020-05" db="EMBL/GenBank/DDBJ databases">
        <authorList>
            <person name="Mo P."/>
        </authorList>
    </citation>
    <scope>NUCLEOTIDE SEQUENCE [LARGE SCALE GENOMIC DNA]</scope>
    <source>
        <strain evidence="2 3">Gen01</strain>
    </source>
</reference>
<dbReference type="Gene3D" id="3.10.450.50">
    <property type="match status" value="1"/>
</dbReference>
<protein>
    <submittedName>
        <fullName evidence="2">Nuclear transport factor 2 family protein</fullName>
    </submittedName>
</protein>
<dbReference type="RefSeq" id="WP_172153895.1">
    <property type="nucleotide sequence ID" value="NZ_CP053564.1"/>
</dbReference>
<evidence type="ECO:0000313" key="2">
    <source>
        <dbReference type="EMBL" id="QJY44521.1"/>
    </source>
</evidence>